<name>A0A0F9GFW6_9ZZZZ</name>
<gene>
    <name evidence="1" type="ORF">LCGC14_1831440</name>
</gene>
<protein>
    <submittedName>
        <fullName evidence="1">Uncharacterized protein</fullName>
    </submittedName>
</protein>
<accession>A0A0F9GFW6</accession>
<dbReference type="EMBL" id="LAZR01018095">
    <property type="protein sequence ID" value="KKL97734.1"/>
    <property type="molecule type" value="Genomic_DNA"/>
</dbReference>
<reference evidence="1" key="1">
    <citation type="journal article" date="2015" name="Nature">
        <title>Complex archaea that bridge the gap between prokaryotes and eukaryotes.</title>
        <authorList>
            <person name="Spang A."/>
            <person name="Saw J.H."/>
            <person name="Jorgensen S.L."/>
            <person name="Zaremba-Niedzwiedzka K."/>
            <person name="Martijn J."/>
            <person name="Lind A.E."/>
            <person name="van Eijk R."/>
            <person name="Schleper C."/>
            <person name="Guy L."/>
            <person name="Ettema T.J."/>
        </authorList>
    </citation>
    <scope>NUCLEOTIDE SEQUENCE</scope>
</reference>
<proteinExistence type="predicted"/>
<evidence type="ECO:0000313" key="1">
    <source>
        <dbReference type="EMBL" id="KKL97734.1"/>
    </source>
</evidence>
<sequence>MTNPFVPGPPIANAPSDFEYLKSSFLQSNANITRYPESQREWNTFIQELAKWIKNETGIFVPAFTGFSSDPSTPTCVYQRYGQIVQLEFVFTTGTSNGTSFTISNLPTTITPKVNVIQPISGLKDNGVNLVNAQVEVSSGGTVAFYSDGHETGWTGSGVKGFSSSDTSEKSVIYLLRNPDKQ</sequence>
<comment type="caution">
    <text evidence="1">The sequence shown here is derived from an EMBL/GenBank/DDBJ whole genome shotgun (WGS) entry which is preliminary data.</text>
</comment>
<dbReference type="AlphaFoldDB" id="A0A0F9GFW6"/>
<organism evidence="1">
    <name type="scientific">marine sediment metagenome</name>
    <dbReference type="NCBI Taxonomy" id="412755"/>
    <lineage>
        <taxon>unclassified sequences</taxon>
        <taxon>metagenomes</taxon>
        <taxon>ecological metagenomes</taxon>
    </lineage>
</organism>